<evidence type="ECO:0000313" key="2">
    <source>
        <dbReference type="EMBL" id="OGK04023.1"/>
    </source>
</evidence>
<feature type="transmembrane region" description="Helical" evidence="1">
    <location>
        <begin position="78"/>
        <end position="111"/>
    </location>
</feature>
<evidence type="ECO:0008006" key="4">
    <source>
        <dbReference type="Google" id="ProtNLM"/>
    </source>
</evidence>
<feature type="transmembrane region" description="Helical" evidence="1">
    <location>
        <begin position="174"/>
        <end position="201"/>
    </location>
</feature>
<organism evidence="2 3">
    <name type="scientific">Candidatus Raymondbacteria bacterium RIFOXYD12_FULL_49_13</name>
    <dbReference type="NCBI Taxonomy" id="1817890"/>
    <lineage>
        <taxon>Bacteria</taxon>
        <taxon>Raymondiibacteriota</taxon>
    </lineage>
</organism>
<feature type="transmembrane region" description="Helical" evidence="1">
    <location>
        <begin position="290"/>
        <end position="308"/>
    </location>
</feature>
<feature type="transmembrane region" description="Helical" evidence="1">
    <location>
        <begin position="142"/>
        <end position="162"/>
    </location>
</feature>
<evidence type="ECO:0000313" key="3">
    <source>
        <dbReference type="Proteomes" id="UP000179243"/>
    </source>
</evidence>
<protein>
    <recommendedName>
        <fullName evidence="4">Glycosyltransferase RgtA/B/C/D-like domain-containing protein</fullName>
    </recommendedName>
</protein>
<gene>
    <name evidence="2" type="ORF">A2519_00780</name>
</gene>
<sequence>MNFKQHKNNICNAISYAGYGSCILLVIFWILHNEILPIQDLPNHLANAHILLKYNTSFFFKSHFTVLVLPYPYILQDMLLALLMFGGISFASKGLVLISMVAIPLSVFYMIKVVRPGKQYLCWLSLPLMWNILLFKGNINCLLGFSLAFSVLAMVWKILFALDKVSIKRWAGLFVLVFLLYLAHPAPLLFCIILTALMLLYKKINLGHISAKYRVLFLVIASVGGVAFLVLFKYMSEDENVHLASEYGKIAELANLITFFHKSDALFLVPYFTGLAILIIISLQGIRNEPLPFIMCGILIVMYLLSPVKIGDFIRPHERILYFVLFLLPICCINMKYIRLERIVVLLLCSLTFLKAFHYFTICSDSLSPSLKQARNLLKALPREKRLLPIHRGLPYVERIGVWANIQAYYTIDNDGYVPSLFSTEYMPVRYRFKPDYSPYSSSLMPERLKKYDLVFVWGKTDGIQDTLFRYDYFLHGQIAQYSVFCKKY</sequence>
<keyword evidence="1" id="KW-1133">Transmembrane helix</keyword>
<accession>A0A1F7FBM7</accession>
<dbReference type="Proteomes" id="UP000179243">
    <property type="component" value="Unassembled WGS sequence"/>
</dbReference>
<dbReference type="AlphaFoldDB" id="A0A1F7FBM7"/>
<feature type="transmembrane region" description="Helical" evidence="1">
    <location>
        <begin position="320"/>
        <end position="337"/>
    </location>
</feature>
<name>A0A1F7FBM7_UNCRA</name>
<feature type="transmembrane region" description="Helical" evidence="1">
    <location>
        <begin position="213"/>
        <end position="232"/>
    </location>
</feature>
<feature type="transmembrane region" description="Helical" evidence="1">
    <location>
        <begin position="265"/>
        <end position="283"/>
    </location>
</feature>
<keyword evidence="1" id="KW-0472">Membrane</keyword>
<proteinExistence type="predicted"/>
<feature type="transmembrane region" description="Helical" evidence="1">
    <location>
        <begin position="344"/>
        <end position="362"/>
    </location>
</feature>
<keyword evidence="1" id="KW-0812">Transmembrane</keyword>
<comment type="caution">
    <text evidence="2">The sequence shown here is derived from an EMBL/GenBank/DDBJ whole genome shotgun (WGS) entry which is preliminary data.</text>
</comment>
<feature type="transmembrane region" description="Helical" evidence="1">
    <location>
        <begin position="12"/>
        <end position="31"/>
    </location>
</feature>
<reference evidence="2 3" key="1">
    <citation type="journal article" date="2016" name="Nat. Commun.">
        <title>Thousands of microbial genomes shed light on interconnected biogeochemical processes in an aquifer system.</title>
        <authorList>
            <person name="Anantharaman K."/>
            <person name="Brown C.T."/>
            <person name="Hug L.A."/>
            <person name="Sharon I."/>
            <person name="Castelle C.J."/>
            <person name="Probst A.J."/>
            <person name="Thomas B.C."/>
            <person name="Singh A."/>
            <person name="Wilkins M.J."/>
            <person name="Karaoz U."/>
            <person name="Brodie E.L."/>
            <person name="Williams K.H."/>
            <person name="Hubbard S.S."/>
            <person name="Banfield J.F."/>
        </authorList>
    </citation>
    <scope>NUCLEOTIDE SEQUENCE [LARGE SCALE GENOMIC DNA]</scope>
</reference>
<evidence type="ECO:0000256" key="1">
    <source>
        <dbReference type="SAM" id="Phobius"/>
    </source>
</evidence>
<dbReference type="EMBL" id="MFYX01000077">
    <property type="protein sequence ID" value="OGK04023.1"/>
    <property type="molecule type" value="Genomic_DNA"/>
</dbReference>